<dbReference type="AlphaFoldDB" id="A0A0L6VM06"/>
<feature type="non-terminal residue" evidence="1">
    <location>
        <position position="1"/>
    </location>
</feature>
<evidence type="ECO:0008006" key="3">
    <source>
        <dbReference type="Google" id="ProtNLM"/>
    </source>
</evidence>
<comment type="caution">
    <text evidence="1">The sequence shown here is derived from an EMBL/GenBank/DDBJ whole genome shotgun (WGS) entry which is preliminary data.</text>
</comment>
<organism evidence="1 2">
    <name type="scientific">Puccinia sorghi</name>
    <dbReference type="NCBI Taxonomy" id="27349"/>
    <lineage>
        <taxon>Eukaryota</taxon>
        <taxon>Fungi</taxon>
        <taxon>Dikarya</taxon>
        <taxon>Basidiomycota</taxon>
        <taxon>Pucciniomycotina</taxon>
        <taxon>Pucciniomycetes</taxon>
        <taxon>Pucciniales</taxon>
        <taxon>Pucciniaceae</taxon>
        <taxon>Puccinia</taxon>
    </lineage>
</organism>
<dbReference type="EMBL" id="LAVV01003969">
    <property type="protein sequence ID" value="KNZ61793.1"/>
    <property type="molecule type" value="Genomic_DNA"/>
</dbReference>
<accession>A0A0L6VM06</accession>
<dbReference type="Proteomes" id="UP000037035">
    <property type="component" value="Unassembled WGS sequence"/>
</dbReference>
<reference evidence="1 2" key="1">
    <citation type="submission" date="2015-08" db="EMBL/GenBank/DDBJ databases">
        <title>Next Generation Sequencing and Analysis of the Genome of Puccinia sorghi L Schw, the Causal Agent of Maize Common Rust.</title>
        <authorList>
            <person name="Rochi L."/>
            <person name="Burguener G."/>
            <person name="Darino M."/>
            <person name="Turjanski A."/>
            <person name="Kreff E."/>
            <person name="Dieguez M.J."/>
            <person name="Sacco F."/>
        </authorList>
    </citation>
    <scope>NUCLEOTIDE SEQUENCE [LARGE SCALE GENOMIC DNA]</scope>
    <source>
        <strain evidence="1 2">RO10H11247</strain>
    </source>
</reference>
<dbReference type="VEuPathDB" id="FungiDB:VP01_13573g1"/>
<sequence length="109" mass="12621">FFLSTPDQFPDDHRKIIFMLTNLSGNAGKWAQPLNQRMLNESDPDMTPPTLAKFITKSPPYLQAIRQCGVLHSAVQRPHLQFQLEQPYPGEPLPRWIEREHLPCNCVIR</sequence>
<evidence type="ECO:0000313" key="2">
    <source>
        <dbReference type="Proteomes" id="UP000037035"/>
    </source>
</evidence>
<proteinExistence type="predicted"/>
<name>A0A0L6VM06_9BASI</name>
<keyword evidence="2" id="KW-1185">Reference proteome</keyword>
<evidence type="ECO:0000313" key="1">
    <source>
        <dbReference type="EMBL" id="KNZ61793.1"/>
    </source>
</evidence>
<gene>
    <name evidence="1" type="ORF">VP01_13573g1</name>
</gene>
<protein>
    <recommendedName>
        <fullName evidence="3">DUF4939 domain-containing protein</fullName>
    </recommendedName>
</protein>